<dbReference type="Proteomes" id="UP000243518">
    <property type="component" value="Unassembled WGS sequence"/>
</dbReference>
<evidence type="ECO:0000313" key="1">
    <source>
        <dbReference type="EMBL" id="SEG72289.1"/>
    </source>
</evidence>
<organism evidence="1 2">
    <name type="scientific">Halopseudomonas aestusnigri</name>
    <dbReference type="NCBI Taxonomy" id="857252"/>
    <lineage>
        <taxon>Bacteria</taxon>
        <taxon>Pseudomonadati</taxon>
        <taxon>Pseudomonadota</taxon>
        <taxon>Gammaproteobacteria</taxon>
        <taxon>Pseudomonadales</taxon>
        <taxon>Pseudomonadaceae</taxon>
        <taxon>Halopseudomonas</taxon>
    </lineage>
</organism>
<dbReference type="RefSeq" id="WP_088277802.1">
    <property type="nucleotide sequence ID" value="NZ_FNVE01000018.1"/>
</dbReference>
<proteinExistence type="predicted"/>
<protein>
    <recommendedName>
        <fullName evidence="3">Integrase</fullName>
    </recommendedName>
</protein>
<gene>
    <name evidence="1" type="ORF">SAMN05216586_11818</name>
</gene>
<accession>A0AAQ1JRL3</accession>
<keyword evidence="2" id="KW-1185">Reference proteome</keyword>
<dbReference type="AlphaFoldDB" id="A0AAQ1JRL3"/>
<evidence type="ECO:0008006" key="3">
    <source>
        <dbReference type="Google" id="ProtNLM"/>
    </source>
</evidence>
<evidence type="ECO:0000313" key="2">
    <source>
        <dbReference type="Proteomes" id="UP000243518"/>
    </source>
</evidence>
<dbReference type="EMBL" id="FNVE01000018">
    <property type="protein sequence ID" value="SEG72289.1"/>
    <property type="molecule type" value="Genomic_DNA"/>
</dbReference>
<reference evidence="1 2" key="1">
    <citation type="submission" date="2016-10" db="EMBL/GenBank/DDBJ databases">
        <authorList>
            <person name="Varghese N."/>
            <person name="Submissions S."/>
        </authorList>
    </citation>
    <scope>NUCLEOTIDE SEQUENCE [LARGE SCALE GENOMIC DNA]</scope>
    <source>
        <strain evidence="1 2">CECT 8317</strain>
    </source>
</reference>
<sequence>MTNIEPFTPKKNLKAAEQVDAFIGWAKTTLPKGVPQKVHAGVRWEAFSWHGWGIRSCTFYVLGNNRFAKAVDKIPMQQPFIDFAKATIVHYRILNNKKNVTGWLMALKAMEVALVEMTGRGDVTQLNGAVCYKACEYIQANLNSSQTCYRISKFLENIVDLIKEKKLLTTPFHWSSPLFHISKGTLKQQRGDRQKKLPSQESIKALGEIFHNDLNSSLDVIITSACVFLLSQPSRVGELADLPRDCIVYKTGRDGSQRMFLRWYSKKGFGETLKPVVTGMEPSVERALSLLRPLTDDARKYAAWLEDHPDEFPPHPGLPKKGPDDPLSYDEVCAALRLAVAKGESARNRFHQNFLNKFAKRTALSPEAEAVFDAICSGLDTSEGERVYVPGTTRYHMEYTDTCVITLRSLNVLMREKYLPKNFPYTTPFEEGKPRLKYRDALFTVRTGSLFNNSQVPVAIAHPFGVELGANSARLAVQLKGASKRRSIFQRHGYPNVSVNTHAFRHELNTEMHRAGLSQLLIDAFSGRTSMGCVYNHETIEERTQALITVHPSTKQSNNGQRLEMLKTNAPLSLSDVTELDENAQDRIIHKTHLGICVHDFSYTPCPKMGACLTCGMLGCVKGDDVKLANIKQERNALKMNYEKSVDAEARGLFGASEWRKKAALDLFKCNALIETLENPERENGDIVWNSDNGWNLTNNAAAMAGLIDPQTIEAKAEEAMPSLTDLEALMEKLEG</sequence>
<name>A0AAQ1JRL3_9GAMM</name>
<comment type="caution">
    <text evidence="1">The sequence shown here is derived from an EMBL/GenBank/DDBJ whole genome shotgun (WGS) entry which is preliminary data.</text>
</comment>